<reference evidence="2 3" key="1">
    <citation type="submission" date="2019-03" db="EMBL/GenBank/DDBJ databases">
        <title>First draft genome of Liparis tanakae, snailfish: a comprehensive survey of snailfish specific genes.</title>
        <authorList>
            <person name="Kim W."/>
            <person name="Song I."/>
            <person name="Jeong J.-H."/>
            <person name="Kim D."/>
            <person name="Kim S."/>
            <person name="Ryu S."/>
            <person name="Song J.Y."/>
            <person name="Lee S.K."/>
        </authorList>
    </citation>
    <scope>NUCLEOTIDE SEQUENCE [LARGE SCALE GENOMIC DNA]</scope>
    <source>
        <tissue evidence="2">Muscle</tissue>
    </source>
</reference>
<dbReference type="EMBL" id="SRLO01001747">
    <property type="protein sequence ID" value="TNN35567.1"/>
    <property type="molecule type" value="Genomic_DNA"/>
</dbReference>
<gene>
    <name evidence="2" type="ORF">EYF80_054264</name>
</gene>
<comment type="caution">
    <text evidence="2">The sequence shown here is derived from an EMBL/GenBank/DDBJ whole genome shotgun (WGS) entry which is preliminary data.</text>
</comment>
<accession>A0A4Z2F345</accession>
<feature type="region of interest" description="Disordered" evidence="1">
    <location>
        <begin position="1"/>
        <end position="26"/>
    </location>
</feature>
<proteinExistence type="predicted"/>
<keyword evidence="3" id="KW-1185">Reference proteome</keyword>
<dbReference type="Proteomes" id="UP000314294">
    <property type="component" value="Unassembled WGS sequence"/>
</dbReference>
<name>A0A4Z2F345_9TELE</name>
<feature type="compositionally biased region" description="Basic and acidic residues" evidence="1">
    <location>
        <begin position="16"/>
        <end position="26"/>
    </location>
</feature>
<dbReference type="AlphaFoldDB" id="A0A4Z2F345"/>
<protein>
    <submittedName>
        <fullName evidence="2">Uncharacterized protein</fullName>
    </submittedName>
</protein>
<evidence type="ECO:0000313" key="3">
    <source>
        <dbReference type="Proteomes" id="UP000314294"/>
    </source>
</evidence>
<sequence>MKEENPLEAKTPLALDGRRSRGEKPRGRCSNFLVLSAGCAGGCLNAAARRTRSCLGSLTQMDRPSAPPNDRLYLSGGRLQTAAVTAIPSAAITLRKYTRSFPLFEAGREVLRAQRGPLLAAG</sequence>
<evidence type="ECO:0000313" key="2">
    <source>
        <dbReference type="EMBL" id="TNN35567.1"/>
    </source>
</evidence>
<organism evidence="2 3">
    <name type="scientific">Liparis tanakae</name>
    <name type="common">Tanaka's snailfish</name>
    <dbReference type="NCBI Taxonomy" id="230148"/>
    <lineage>
        <taxon>Eukaryota</taxon>
        <taxon>Metazoa</taxon>
        <taxon>Chordata</taxon>
        <taxon>Craniata</taxon>
        <taxon>Vertebrata</taxon>
        <taxon>Euteleostomi</taxon>
        <taxon>Actinopterygii</taxon>
        <taxon>Neopterygii</taxon>
        <taxon>Teleostei</taxon>
        <taxon>Neoteleostei</taxon>
        <taxon>Acanthomorphata</taxon>
        <taxon>Eupercaria</taxon>
        <taxon>Perciformes</taxon>
        <taxon>Cottioidei</taxon>
        <taxon>Cottales</taxon>
        <taxon>Liparidae</taxon>
        <taxon>Liparis</taxon>
    </lineage>
</organism>
<evidence type="ECO:0000256" key="1">
    <source>
        <dbReference type="SAM" id="MobiDB-lite"/>
    </source>
</evidence>